<dbReference type="InterPro" id="IPR016032">
    <property type="entry name" value="Sig_transdc_resp-reg_C-effctor"/>
</dbReference>
<keyword evidence="3" id="KW-0804">Transcription</keyword>
<dbReference type="PRINTS" id="PR00038">
    <property type="entry name" value="HTHLUXR"/>
</dbReference>
<evidence type="ECO:0000313" key="6">
    <source>
        <dbReference type="Proteomes" id="UP000243359"/>
    </source>
</evidence>
<gene>
    <name evidence="5" type="ORF">SAMN05216221_2997</name>
</gene>
<organism evidence="5 6">
    <name type="scientific">Pseudomonas oryzae</name>
    <dbReference type="NCBI Taxonomy" id="1392877"/>
    <lineage>
        <taxon>Bacteria</taxon>
        <taxon>Pseudomonadati</taxon>
        <taxon>Pseudomonadota</taxon>
        <taxon>Gammaproteobacteria</taxon>
        <taxon>Pseudomonadales</taxon>
        <taxon>Pseudomonadaceae</taxon>
        <taxon>Pseudomonas</taxon>
    </lineage>
</organism>
<dbReference type="InterPro" id="IPR000792">
    <property type="entry name" value="Tscrpt_reg_LuxR_C"/>
</dbReference>
<protein>
    <submittedName>
        <fullName evidence="5">Regulatory protein, luxR family</fullName>
    </submittedName>
</protein>
<dbReference type="SMART" id="SM00421">
    <property type="entry name" value="HTH_LUXR"/>
    <property type="match status" value="1"/>
</dbReference>
<dbReference type="PROSITE" id="PS50043">
    <property type="entry name" value="HTH_LUXR_2"/>
    <property type="match status" value="1"/>
</dbReference>
<dbReference type="RefSeq" id="WP_090349686.1">
    <property type="nucleotide sequence ID" value="NZ_LT629751.1"/>
</dbReference>
<sequence length="216" mass="23832">MTPSTFGQHCLQAFMQAVPVRCAVFYRIDATLEARDFLLQDMHAPMHAAYLEHYRHLDPLHPRHCSAGGAVVPLHEGMACQGEADNRLYQGFLRRHAVVDVVEVIARVDGRPAAGVSLLRDAAQGRFDSAELARLEPLHALMQMAAASLPGVPADEPPQLTARERQIAQLLRDGASNKLLARQLGIGLPTVKTHLLNLFRKVGARNRTELVARLFL</sequence>
<proteinExistence type="predicted"/>
<feature type="domain" description="HTH luxR-type" evidence="4">
    <location>
        <begin position="153"/>
        <end position="216"/>
    </location>
</feature>
<name>A0A1H1W8C1_9PSED</name>
<evidence type="ECO:0000259" key="4">
    <source>
        <dbReference type="PROSITE" id="PS50043"/>
    </source>
</evidence>
<dbReference type="GO" id="GO:0003677">
    <property type="term" value="F:DNA binding"/>
    <property type="evidence" value="ECO:0007669"/>
    <property type="project" value="UniProtKB-KW"/>
</dbReference>
<dbReference type="OrthoDB" id="1806906at2"/>
<evidence type="ECO:0000256" key="3">
    <source>
        <dbReference type="ARBA" id="ARBA00023163"/>
    </source>
</evidence>
<reference evidence="6" key="1">
    <citation type="submission" date="2016-10" db="EMBL/GenBank/DDBJ databases">
        <authorList>
            <person name="Varghese N."/>
            <person name="Submissions S."/>
        </authorList>
    </citation>
    <scope>NUCLEOTIDE SEQUENCE [LARGE SCALE GENOMIC DNA]</scope>
    <source>
        <strain evidence="6">KCTC 32247</strain>
    </source>
</reference>
<evidence type="ECO:0000256" key="1">
    <source>
        <dbReference type="ARBA" id="ARBA00023015"/>
    </source>
</evidence>
<evidence type="ECO:0000313" key="5">
    <source>
        <dbReference type="EMBL" id="SDS92881.1"/>
    </source>
</evidence>
<keyword evidence="1" id="KW-0805">Transcription regulation</keyword>
<dbReference type="GO" id="GO:0006355">
    <property type="term" value="P:regulation of DNA-templated transcription"/>
    <property type="evidence" value="ECO:0007669"/>
    <property type="project" value="InterPro"/>
</dbReference>
<dbReference type="STRING" id="1392877.SAMN05216221_2997"/>
<dbReference type="InterPro" id="IPR036388">
    <property type="entry name" value="WH-like_DNA-bd_sf"/>
</dbReference>
<dbReference type="Pfam" id="PF00196">
    <property type="entry name" value="GerE"/>
    <property type="match status" value="1"/>
</dbReference>
<dbReference type="CDD" id="cd06170">
    <property type="entry name" value="LuxR_C_like"/>
    <property type="match status" value="1"/>
</dbReference>
<dbReference type="AlphaFoldDB" id="A0A1H1W8C1"/>
<accession>A0A1H1W8C1</accession>
<dbReference type="Proteomes" id="UP000243359">
    <property type="component" value="Chromosome I"/>
</dbReference>
<dbReference type="Gene3D" id="1.10.10.10">
    <property type="entry name" value="Winged helix-like DNA-binding domain superfamily/Winged helix DNA-binding domain"/>
    <property type="match status" value="1"/>
</dbReference>
<evidence type="ECO:0000256" key="2">
    <source>
        <dbReference type="ARBA" id="ARBA00023125"/>
    </source>
</evidence>
<dbReference type="PANTHER" id="PTHR44688">
    <property type="entry name" value="DNA-BINDING TRANSCRIPTIONAL ACTIVATOR DEVR_DOSR"/>
    <property type="match status" value="1"/>
</dbReference>
<keyword evidence="6" id="KW-1185">Reference proteome</keyword>
<dbReference type="SUPFAM" id="SSF46894">
    <property type="entry name" value="C-terminal effector domain of the bipartite response regulators"/>
    <property type="match status" value="1"/>
</dbReference>
<dbReference type="EMBL" id="LT629751">
    <property type="protein sequence ID" value="SDS92881.1"/>
    <property type="molecule type" value="Genomic_DNA"/>
</dbReference>
<keyword evidence="2" id="KW-0238">DNA-binding</keyword>
<dbReference type="PANTHER" id="PTHR44688:SF16">
    <property type="entry name" value="DNA-BINDING TRANSCRIPTIONAL ACTIVATOR DEVR_DOSR"/>
    <property type="match status" value="1"/>
</dbReference>